<dbReference type="AlphaFoldDB" id="A0A210PRL6"/>
<keyword evidence="4 7" id="KW-0812">Transmembrane</keyword>
<feature type="transmembrane region" description="Helical" evidence="7">
    <location>
        <begin position="12"/>
        <end position="36"/>
    </location>
</feature>
<feature type="transmembrane region" description="Helical" evidence="7">
    <location>
        <begin position="42"/>
        <end position="66"/>
    </location>
</feature>
<evidence type="ECO:0000256" key="6">
    <source>
        <dbReference type="ARBA" id="ARBA00023136"/>
    </source>
</evidence>
<feature type="transmembrane region" description="Helical" evidence="7">
    <location>
        <begin position="145"/>
        <end position="165"/>
    </location>
</feature>
<comment type="subcellular location">
    <subcellularLocation>
        <location evidence="1">Cell membrane</location>
        <topology evidence="1">Multi-pass membrane protein</topology>
    </subcellularLocation>
    <subcellularLocation>
        <location evidence="7">Membrane</location>
        <topology evidence="7">Multi-pass membrane protein</topology>
    </subcellularLocation>
</comment>
<feature type="region of interest" description="Disordered" evidence="8">
    <location>
        <begin position="402"/>
        <end position="428"/>
    </location>
</feature>
<dbReference type="PANTHER" id="PTHR16024:SF4">
    <property type="entry name" value="XK-RELATED PROTEIN"/>
    <property type="match status" value="1"/>
</dbReference>
<feature type="transmembrane region" description="Helical" evidence="7">
    <location>
        <begin position="195"/>
        <end position="212"/>
    </location>
</feature>
<organism evidence="9 10">
    <name type="scientific">Mizuhopecten yessoensis</name>
    <name type="common">Japanese scallop</name>
    <name type="synonym">Patinopecten yessoensis</name>
    <dbReference type="NCBI Taxonomy" id="6573"/>
    <lineage>
        <taxon>Eukaryota</taxon>
        <taxon>Metazoa</taxon>
        <taxon>Spiralia</taxon>
        <taxon>Lophotrochozoa</taxon>
        <taxon>Mollusca</taxon>
        <taxon>Bivalvia</taxon>
        <taxon>Autobranchia</taxon>
        <taxon>Pteriomorphia</taxon>
        <taxon>Pectinida</taxon>
        <taxon>Pectinoidea</taxon>
        <taxon>Pectinidae</taxon>
        <taxon>Mizuhopecten</taxon>
    </lineage>
</organism>
<evidence type="ECO:0000256" key="5">
    <source>
        <dbReference type="ARBA" id="ARBA00022989"/>
    </source>
</evidence>
<dbReference type="Pfam" id="PF09815">
    <property type="entry name" value="XK-related"/>
    <property type="match status" value="1"/>
</dbReference>
<name>A0A210PRL6_MIZYE</name>
<dbReference type="Proteomes" id="UP000242188">
    <property type="component" value="Unassembled WGS sequence"/>
</dbReference>
<keyword evidence="6 7" id="KW-0472">Membrane</keyword>
<dbReference type="InterPro" id="IPR050895">
    <property type="entry name" value="XK-related_scramblase"/>
</dbReference>
<evidence type="ECO:0000256" key="4">
    <source>
        <dbReference type="ARBA" id="ARBA00022692"/>
    </source>
</evidence>
<comment type="similarity">
    <text evidence="2 7">Belongs to the XK family.</text>
</comment>
<feature type="transmembrane region" description="Helical" evidence="7">
    <location>
        <begin position="305"/>
        <end position="326"/>
    </location>
</feature>
<evidence type="ECO:0000256" key="8">
    <source>
        <dbReference type="SAM" id="MobiDB-lite"/>
    </source>
</evidence>
<evidence type="ECO:0000256" key="7">
    <source>
        <dbReference type="RuleBase" id="RU910716"/>
    </source>
</evidence>
<feature type="transmembrane region" description="Helical" evidence="7">
    <location>
        <begin position="218"/>
        <end position="238"/>
    </location>
</feature>
<sequence>MGCLCLPVCFSIYIIISLLLHIGEVVLNIFFVVYLFPSLETWFTVVLGLMMLPMVLVQLVSALLLLQKRGEHLTCWQALSTAVIHILQLGFVWRHIRILRESEALWKKRDLADLLLLRLFYAFSASLPILGIQAYFIIFKGAEDKIIISAAVVTLFSTCWALSCFRRRSETDDIENLALSCPGTIFRLLWRSGELVSRVLSLAVFASVYHYWVFVVTALHWLTMLVCICTSFLGVLEVNKVNRCYRFFLCMLISYIYLFCHVNFSSDSAQFRYVTYYVIMFFENGVLTAVWYLSVQGLGDMFKVYTLLFIICSAFFISVVSMLVYYKIFHIPGSDMSKKNHSNLCVQDGCINCKLSLCVKHSKMLQRPFSAGWISQYQEALINGDYYKNLLQDSFIDSENESKSSSAVSCSGKEEQEENKEDDVSPFTRKTLSFQSNGTYSHRRFIRTDAQSLAAPKDHYDSESMLSYIAPTVPTGSSASGDSSDGSVTSTPLPRFIGSPANSQTRLLTDSWDNLPQDNLGFDPCSNKMLPGFRPIPHQNLEDWYSDGYSTDHTESVYQLPITVLAKMKSSRSKCRDRTSLASDSTECTMCRNMKSYKLLRKYSRASSEMSKEDVIQEEKEDDRDKKLAVSDPVCVYSYRKDIKSIIRDPRRMTDPVYVDSPRGQAWYNCSESGDSAFPQEYLSSSNFETTFDEEEDGISESSYELII</sequence>
<accession>A0A210PRL6</accession>
<feature type="transmembrane region" description="Helical" evidence="7">
    <location>
        <begin position="245"/>
        <end position="264"/>
    </location>
</feature>
<evidence type="ECO:0000313" key="10">
    <source>
        <dbReference type="Proteomes" id="UP000242188"/>
    </source>
</evidence>
<keyword evidence="10" id="KW-1185">Reference proteome</keyword>
<reference evidence="9 10" key="1">
    <citation type="journal article" date="2017" name="Nat. Ecol. Evol.">
        <title>Scallop genome provides insights into evolution of bilaterian karyotype and development.</title>
        <authorList>
            <person name="Wang S."/>
            <person name="Zhang J."/>
            <person name="Jiao W."/>
            <person name="Li J."/>
            <person name="Xun X."/>
            <person name="Sun Y."/>
            <person name="Guo X."/>
            <person name="Huan P."/>
            <person name="Dong B."/>
            <person name="Zhang L."/>
            <person name="Hu X."/>
            <person name="Sun X."/>
            <person name="Wang J."/>
            <person name="Zhao C."/>
            <person name="Wang Y."/>
            <person name="Wang D."/>
            <person name="Huang X."/>
            <person name="Wang R."/>
            <person name="Lv J."/>
            <person name="Li Y."/>
            <person name="Zhang Z."/>
            <person name="Liu B."/>
            <person name="Lu W."/>
            <person name="Hui Y."/>
            <person name="Liang J."/>
            <person name="Zhou Z."/>
            <person name="Hou R."/>
            <person name="Li X."/>
            <person name="Liu Y."/>
            <person name="Li H."/>
            <person name="Ning X."/>
            <person name="Lin Y."/>
            <person name="Zhao L."/>
            <person name="Xing Q."/>
            <person name="Dou J."/>
            <person name="Li Y."/>
            <person name="Mao J."/>
            <person name="Guo H."/>
            <person name="Dou H."/>
            <person name="Li T."/>
            <person name="Mu C."/>
            <person name="Jiang W."/>
            <person name="Fu Q."/>
            <person name="Fu X."/>
            <person name="Miao Y."/>
            <person name="Liu J."/>
            <person name="Yu Q."/>
            <person name="Li R."/>
            <person name="Liao H."/>
            <person name="Li X."/>
            <person name="Kong Y."/>
            <person name="Jiang Z."/>
            <person name="Chourrout D."/>
            <person name="Li R."/>
            <person name="Bao Z."/>
        </authorList>
    </citation>
    <scope>NUCLEOTIDE SEQUENCE [LARGE SCALE GENOMIC DNA]</scope>
    <source>
        <strain evidence="9 10">PY_sf001</strain>
    </source>
</reference>
<evidence type="ECO:0000256" key="3">
    <source>
        <dbReference type="ARBA" id="ARBA00022475"/>
    </source>
</evidence>
<comment type="caution">
    <text evidence="9">The sequence shown here is derived from an EMBL/GenBank/DDBJ whole genome shotgun (WGS) entry which is preliminary data.</text>
</comment>
<feature type="region of interest" description="Disordered" evidence="8">
    <location>
        <begin position="474"/>
        <end position="500"/>
    </location>
</feature>
<evidence type="ECO:0000256" key="1">
    <source>
        <dbReference type="ARBA" id="ARBA00004651"/>
    </source>
</evidence>
<gene>
    <name evidence="9" type="ORF">KP79_PYT08108</name>
</gene>
<evidence type="ECO:0000256" key="2">
    <source>
        <dbReference type="ARBA" id="ARBA00008789"/>
    </source>
</evidence>
<feature type="transmembrane region" description="Helical" evidence="7">
    <location>
        <begin position="276"/>
        <end position="293"/>
    </location>
</feature>
<proteinExistence type="inferred from homology"/>
<dbReference type="InterPro" id="IPR018629">
    <property type="entry name" value="XK-rel"/>
</dbReference>
<protein>
    <recommendedName>
        <fullName evidence="7">XK-related protein</fullName>
    </recommendedName>
</protein>
<dbReference type="EMBL" id="NEDP02005544">
    <property type="protein sequence ID" value="OWF39092.1"/>
    <property type="molecule type" value="Genomic_DNA"/>
</dbReference>
<dbReference type="GO" id="GO:0005886">
    <property type="term" value="C:plasma membrane"/>
    <property type="evidence" value="ECO:0007669"/>
    <property type="project" value="UniProtKB-SubCell"/>
</dbReference>
<dbReference type="OrthoDB" id="6356248at2759"/>
<keyword evidence="3" id="KW-1003">Cell membrane</keyword>
<feature type="compositionally biased region" description="Low complexity" evidence="8">
    <location>
        <begin position="474"/>
        <end position="492"/>
    </location>
</feature>
<keyword evidence="5 7" id="KW-1133">Transmembrane helix</keyword>
<evidence type="ECO:0000313" key="9">
    <source>
        <dbReference type="EMBL" id="OWF39092.1"/>
    </source>
</evidence>
<dbReference type="PANTHER" id="PTHR16024">
    <property type="entry name" value="XK-RELATED PROTEIN"/>
    <property type="match status" value="1"/>
</dbReference>
<feature type="transmembrane region" description="Helical" evidence="7">
    <location>
        <begin position="115"/>
        <end position="139"/>
    </location>
</feature>